<dbReference type="InterPro" id="IPR029044">
    <property type="entry name" value="Nucleotide-diphossugar_trans"/>
</dbReference>
<dbReference type="Gene3D" id="3.90.550.10">
    <property type="entry name" value="Spore Coat Polysaccharide Biosynthesis Protein SpsA, Chain A"/>
    <property type="match status" value="1"/>
</dbReference>
<comment type="caution">
    <text evidence="2">The sequence shown here is derived from an EMBL/GenBank/DDBJ whole genome shotgun (WGS) entry which is preliminary data.</text>
</comment>
<accession>A0A2T5RIP6</accession>
<dbReference type="CDD" id="cd04182">
    <property type="entry name" value="GT_2_like_f"/>
    <property type="match status" value="1"/>
</dbReference>
<feature type="domain" description="MobA-like NTP transferase" evidence="1">
    <location>
        <begin position="4"/>
        <end position="172"/>
    </location>
</feature>
<dbReference type="GO" id="GO:0016779">
    <property type="term" value="F:nucleotidyltransferase activity"/>
    <property type="evidence" value="ECO:0007669"/>
    <property type="project" value="UniProtKB-KW"/>
</dbReference>
<organism evidence="2 3">
    <name type="scientific">Halanaerobium saccharolyticum</name>
    <dbReference type="NCBI Taxonomy" id="43595"/>
    <lineage>
        <taxon>Bacteria</taxon>
        <taxon>Bacillati</taxon>
        <taxon>Bacillota</taxon>
        <taxon>Clostridia</taxon>
        <taxon>Halanaerobiales</taxon>
        <taxon>Halanaerobiaceae</taxon>
        <taxon>Halanaerobium</taxon>
    </lineage>
</organism>
<dbReference type="SUPFAM" id="SSF53448">
    <property type="entry name" value="Nucleotide-diphospho-sugar transferases"/>
    <property type="match status" value="1"/>
</dbReference>
<dbReference type="InterPro" id="IPR025877">
    <property type="entry name" value="MobA-like_NTP_Trfase"/>
</dbReference>
<dbReference type="EMBL" id="QAXS01000019">
    <property type="protein sequence ID" value="PTV98145.1"/>
    <property type="molecule type" value="Genomic_DNA"/>
</dbReference>
<evidence type="ECO:0000313" key="3">
    <source>
        <dbReference type="Proteomes" id="UP000244089"/>
    </source>
</evidence>
<evidence type="ECO:0000259" key="1">
    <source>
        <dbReference type="Pfam" id="PF12804"/>
    </source>
</evidence>
<dbReference type="RefSeq" id="WP_108140767.1">
    <property type="nucleotide sequence ID" value="NZ_QAXS01000019.1"/>
</dbReference>
<gene>
    <name evidence="2" type="ORF">C8C76_11954</name>
</gene>
<dbReference type="Proteomes" id="UP000244089">
    <property type="component" value="Unassembled WGS sequence"/>
</dbReference>
<dbReference type="OrthoDB" id="285216at2"/>
<sequence>MLTAVVLAAGEAKRMGELKQLLEWEKENTILGKTIDNLLAAEIVDEELKVVIGAQKKRIRSYLEKKYYSELKSGILKIIENDDYKRGMMSSVKTALYELPQDNQYLLFTLADKPFIGPEIYKEFYQKCLELKSDIFLPEYQGQKGHPVLIKNCFREEALKLKGEGGLRNLFAVFPDKIFHYSSDQPEITVDLDLKKDYQKYKENNYKLRVLKD</sequence>
<protein>
    <submittedName>
        <fullName evidence="2">Molybdenum cofactor cytidylyltransferase</fullName>
    </submittedName>
</protein>
<dbReference type="PANTHER" id="PTHR43777">
    <property type="entry name" value="MOLYBDENUM COFACTOR CYTIDYLYLTRANSFERASE"/>
    <property type="match status" value="1"/>
</dbReference>
<dbReference type="Pfam" id="PF12804">
    <property type="entry name" value="NTP_transf_3"/>
    <property type="match status" value="1"/>
</dbReference>
<proteinExistence type="predicted"/>
<dbReference type="AlphaFoldDB" id="A0A2T5RIP6"/>
<reference evidence="2 3" key="1">
    <citation type="submission" date="2018-04" db="EMBL/GenBank/DDBJ databases">
        <title>Subsurface microbial communities from deep shales in Ohio and West Virginia, USA.</title>
        <authorList>
            <person name="Wrighton K."/>
        </authorList>
    </citation>
    <scope>NUCLEOTIDE SEQUENCE [LARGE SCALE GENOMIC DNA]</scope>
    <source>
        <strain evidence="2 3">WC1</strain>
    </source>
</reference>
<dbReference type="PANTHER" id="PTHR43777:SF1">
    <property type="entry name" value="MOLYBDENUM COFACTOR CYTIDYLYLTRANSFERASE"/>
    <property type="match status" value="1"/>
</dbReference>
<keyword evidence="2" id="KW-0808">Transferase</keyword>
<name>A0A2T5RIP6_9FIRM</name>
<evidence type="ECO:0000313" key="2">
    <source>
        <dbReference type="EMBL" id="PTV98145.1"/>
    </source>
</evidence>
<keyword evidence="2" id="KW-0548">Nucleotidyltransferase</keyword>